<evidence type="ECO:0000313" key="4">
    <source>
        <dbReference type="Proteomes" id="UP001199469"/>
    </source>
</evidence>
<keyword evidence="4" id="KW-1185">Reference proteome</keyword>
<evidence type="ECO:0000256" key="1">
    <source>
        <dbReference type="SAM" id="MobiDB-lite"/>
    </source>
</evidence>
<sequence length="119" mass="13254">MSATDESSRGAAPPGSGPTPYEEMQRSPEFKALRSRWRRYIFTMSGLFLAWFLVYVLLADFAPDVVNTKLGDTNMTVGLLLGLLQFVSTFAIAVAYARYAEKNLDPTAAELRARVEEKL</sequence>
<feature type="region of interest" description="Disordered" evidence="1">
    <location>
        <begin position="1"/>
        <end position="26"/>
    </location>
</feature>
<accession>A0ABS8P4T8</accession>
<keyword evidence="2" id="KW-1133">Transmembrane helix</keyword>
<evidence type="ECO:0000313" key="3">
    <source>
        <dbReference type="EMBL" id="MCD2193270.1"/>
    </source>
</evidence>
<dbReference type="EMBL" id="JAJNDB010000001">
    <property type="protein sequence ID" value="MCD2193270.1"/>
    <property type="molecule type" value="Genomic_DNA"/>
</dbReference>
<name>A0ABS8P4T8_9PSEU</name>
<organism evidence="3 4">
    <name type="scientific">Actinomycetospora endophytica</name>
    <dbReference type="NCBI Taxonomy" id="2291215"/>
    <lineage>
        <taxon>Bacteria</taxon>
        <taxon>Bacillati</taxon>
        <taxon>Actinomycetota</taxon>
        <taxon>Actinomycetes</taxon>
        <taxon>Pseudonocardiales</taxon>
        <taxon>Pseudonocardiaceae</taxon>
        <taxon>Actinomycetospora</taxon>
    </lineage>
</organism>
<reference evidence="3 4" key="1">
    <citation type="submission" date="2021-11" db="EMBL/GenBank/DDBJ databases">
        <title>Draft genome sequence of Actinomycetospora sp. SF1 isolated from the rhizosphere soil.</title>
        <authorList>
            <person name="Duangmal K."/>
            <person name="Chantavorakit T."/>
        </authorList>
    </citation>
    <scope>NUCLEOTIDE SEQUENCE [LARGE SCALE GENOMIC DNA]</scope>
    <source>
        <strain evidence="3 4">TBRC 5722</strain>
    </source>
</reference>
<keyword evidence="2" id="KW-0812">Transmembrane</keyword>
<protein>
    <submittedName>
        <fullName evidence="3">DUF485 domain-containing protein</fullName>
    </submittedName>
</protein>
<dbReference type="InterPro" id="IPR007436">
    <property type="entry name" value="DUF485"/>
</dbReference>
<feature type="transmembrane region" description="Helical" evidence="2">
    <location>
        <begin position="78"/>
        <end position="97"/>
    </location>
</feature>
<feature type="transmembrane region" description="Helical" evidence="2">
    <location>
        <begin position="40"/>
        <end position="58"/>
    </location>
</feature>
<evidence type="ECO:0000256" key="2">
    <source>
        <dbReference type="SAM" id="Phobius"/>
    </source>
</evidence>
<gene>
    <name evidence="3" type="ORF">LQ327_07710</name>
</gene>
<proteinExistence type="predicted"/>
<dbReference type="PANTHER" id="PTHR38441">
    <property type="entry name" value="INTEGRAL MEMBRANE PROTEIN-RELATED"/>
    <property type="match status" value="1"/>
</dbReference>
<comment type="caution">
    <text evidence="3">The sequence shown here is derived from an EMBL/GenBank/DDBJ whole genome shotgun (WGS) entry which is preliminary data.</text>
</comment>
<dbReference type="Proteomes" id="UP001199469">
    <property type="component" value="Unassembled WGS sequence"/>
</dbReference>
<dbReference type="Pfam" id="PF04341">
    <property type="entry name" value="DUF485"/>
    <property type="match status" value="1"/>
</dbReference>
<keyword evidence="2" id="KW-0472">Membrane</keyword>
<dbReference type="PANTHER" id="PTHR38441:SF1">
    <property type="entry name" value="MEMBRANE PROTEIN"/>
    <property type="match status" value="1"/>
</dbReference>
<dbReference type="RefSeq" id="WP_230731155.1">
    <property type="nucleotide sequence ID" value="NZ_JAJNDB010000001.1"/>
</dbReference>